<dbReference type="EMBL" id="JAHHIF010000064">
    <property type="protein sequence ID" value="MBW4548530.1"/>
    <property type="molecule type" value="Genomic_DNA"/>
</dbReference>
<dbReference type="AlphaFoldDB" id="A0A951PQU7"/>
<reference evidence="2" key="1">
    <citation type="submission" date="2021-05" db="EMBL/GenBank/DDBJ databases">
        <authorList>
            <person name="Pietrasiak N."/>
            <person name="Ward R."/>
            <person name="Stajich J.E."/>
            <person name="Kurbessoian T."/>
        </authorList>
    </citation>
    <scope>NUCLEOTIDE SEQUENCE</scope>
    <source>
        <strain evidence="2">CPER-KK1</strain>
    </source>
</reference>
<comment type="caution">
    <text evidence="2">The sequence shown here is derived from an EMBL/GenBank/DDBJ whole genome shotgun (WGS) entry which is preliminary data.</text>
</comment>
<evidence type="ECO:0000256" key="1">
    <source>
        <dbReference type="SAM" id="SignalP"/>
    </source>
</evidence>
<dbReference type="Proteomes" id="UP000753908">
    <property type="component" value="Unassembled WGS sequence"/>
</dbReference>
<gene>
    <name evidence="2" type="ORF">KME25_29460</name>
</gene>
<accession>A0A951PQU7</accession>
<sequence>MKRLIFGSLSLLLMSATTAPAIKAQPPVAIDPAEARVVPSYIQQTTPVNLVSLAYRGYFKNQGISSYAVLIAAHQSGEINAQELVQVAVEANRVSAEALSDSGYLSAVEQGLRDLQDD</sequence>
<reference evidence="2" key="2">
    <citation type="journal article" date="2022" name="Microbiol. Resour. Announc.">
        <title>Metagenome Sequencing to Explore Phylogenomics of Terrestrial Cyanobacteria.</title>
        <authorList>
            <person name="Ward R.D."/>
            <person name="Stajich J.E."/>
            <person name="Johansen J.R."/>
            <person name="Huntemann M."/>
            <person name="Clum A."/>
            <person name="Foster B."/>
            <person name="Foster B."/>
            <person name="Roux S."/>
            <person name="Palaniappan K."/>
            <person name="Varghese N."/>
            <person name="Mukherjee S."/>
            <person name="Reddy T.B.K."/>
            <person name="Daum C."/>
            <person name="Copeland A."/>
            <person name="Chen I.A."/>
            <person name="Ivanova N.N."/>
            <person name="Kyrpides N.C."/>
            <person name="Shapiro N."/>
            <person name="Eloe-Fadrosh E.A."/>
            <person name="Pietrasiak N."/>
        </authorList>
    </citation>
    <scope>NUCLEOTIDE SEQUENCE</scope>
    <source>
        <strain evidence="2">CPER-KK1</strain>
    </source>
</reference>
<feature type="signal peptide" evidence="1">
    <location>
        <begin position="1"/>
        <end position="24"/>
    </location>
</feature>
<proteinExistence type="predicted"/>
<evidence type="ECO:0000313" key="2">
    <source>
        <dbReference type="EMBL" id="MBW4548530.1"/>
    </source>
</evidence>
<organism evidence="2 3">
    <name type="scientific">Symplocastrum torsivum CPER-KK1</name>
    <dbReference type="NCBI Taxonomy" id="450513"/>
    <lineage>
        <taxon>Bacteria</taxon>
        <taxon>Bacillati</taxon>
        <taxon>Cyanobacteriota</taxon>
        <taxon>Cyanophyceae</taxon>
        <taxon>Oscillatoriophycideae</taxon>
        <taxon>Oscillatoriales</taxon>
        <taxon>Microcoleaceae</taxon>
        <taxon>Symplocastrum</taxon>
    </lineage>
</organism>
<protein>
    <submittedName>
        <fullName evidence="2">Uncharacterized protein</fullName>
    </submittedName>
</protein>
<name>A0A951PQU7_9CYAN</name>
<feature type="chain" id="PRO_5038037681" evidence="1">
    <location>
        <begin position="25"/>
        <end position="118"/>
    </location>
</feature>
<evidence type="ECO:0000313" key="3">
    <source>
        <dbReference type="Proteomes" id="UP000753908"/>
    </source>
</evidence>
<keyword evidence="1" id="KW-0732">Signal</keyword>